<dbReference type="NCBIfam" id="TIGR01128">
    <property type="entry name" value="holA"/>
    <property type="match status" value="1"/>
</dbReference>
<dbReference type="Pfam" id="PF14840">
    <property type="entry name" value="DNA_pol3_delt_C"/>
    <property type="match status" value="1"/>
</dbReference>
<dbReference type="InterPro" id="IPR008921">
    <property type="entry name" value="DNA_pol3_clamp-load_cplx_C"/>
</dbReference>
<protein>
    <recommendedName>
        <fullName evidence="2 9">DNA polymerase III subunit delta</fullName>
        <ecNumber evidence="1 9">2.7.7.7</ecNumber>
    </recommendedName>
</protein>
<dbReference type="GO" id="GO:0006261">
    <property type="term" value="P:DNA-templated DNA replication"/>
    <property type="evidence" value="ECO:0007669"/>
    <property type="project" value="TreeGrafter"/>
</dbReference>
<dbReference type="PANTHER" id="PTHR34388:SF1">
    <property type="entry name" value="DNA POLYMERASE III SUBUNIT DELTA"/>
    <property type="match status" value="1"/>
</dbReference>
<gene>
    <name evidence="12" type="primary">holA</name>
    <name evidence="12" type="ORF">OQ287_06440</name>
</gene>
<dbReference type="InterPro" id="IPR027417">
    <property type="entry name" value="P-loop_NTPase"/>
</dbReference>
<dbReference type="Gene3D" id="3.40.50.300">
    <property type="entry name" value="P-loop containing nucleotide triphosphate hydrolases"/>
    <property type="match status" value="1"/>
</dbReference>
<dbReference type="CDD" id="cd18138">
    <property type="entry name" value="HLD_clamp_pol_III_delta"/>
    <property type="match status" value="1"/>
</dbReference>
<dbReference type="InterPro" id="IPR005790">
    <property type="entry name" value="DNA_polIII_delta"/>
</dbReference>
<evidence type="ECO:0000256" key="9">
    <source>
        <dbReference type="NCBIfam" id="TIGR01128"/>
    </source>
</evidence>
<dbReference type="Proteomes" id="UP001165678">
    <property type="component" value="Unassembled WGS sequence"/>
</dbReference>
<evidence type="ECO:0000313" key="13">
    <source>
        <dbReference type="Proteomes" id="UP001165678"/>
    </source>
</evidence>
<dbReference type="PANTHER" id="PTHR34388">
    <property type="entry name" value="DNA POLYMERASE III SUBUNIT DELTA"/>
    <property type="match status" value="1"/>
</dbReference>
<dbReference type="SUPFAM" id="SSF48019">
    <property type="entry name" value="post-AAA+ oligomerization domain-like"/>
    <property type="match status" value="1"/>
</dbReference>
<dbReference type="Gene3D" id="1.10.8.60">
    <property type="match status" value="1"/>
</dbReference>
<comment type="caution">
    <text evidence="12">The sequence shown here is derived from an EMBL/GenBank/DDBJ whole genome shotgun (WGS) entry which is preliminary data.</text>
</comment>
<keyword evidence="13" id="KW-1185">Reference proteome</keyword>
<feature type="domain" description="DNA polymerase III subunit delta C-terminal" evidence="11">
    <location>
        <begin position="215"/>
        <end position="336"/>
    </location>
</feature>
<evidence type="ECO:0000256" key="6">
    <source>
        <dbReference type="ARBA" id="ARBA00022932"/>
    </source>
</evidence>
<evidence type="ECO:0000313" key="12">
    <source>
        <dbReference type="EMBL" id="MCX2523869.1"/>
    </source>
</evidence>
<evidence type="ECO:0000256" key="2">
    <source>
        <dbReference type="ARBA" id="ARBA00017703"/>
    </source>
</evidence>
<keyword evidence="6" id="KW-0239">DNA-directed DNA polymerase</keyword>
<dbReference type="GO" id="GO:0009360">
    <property type="term" value="C:DNA polymerase III complex"/>
    <property type="evidence" value="ECO:0007669"/>
    <property type="project" value="UniProtKB-UniRule"/>
</dbReference>
<comment type="similarity">
    <text evidence="7">Belongs to the DNA polymerase HolA subunit family.</text>
</comment>
<keyword evidence="3 12" id="KW-0808">Transferase</keyword>
<evidence type="ECO:0000256" key="5">
    <source>
        <dbReference type="ARBA" id="ARBA00022705"/>
    </source>
</evidence>
<keyword evidence="4 12" id="KW-0548">Nucleotidyltransferase</keyword>
<dbReference type="Pfam" id="PF06144">
    <property type="entry name" value="DNA_pol3_delta"/>
    <property type="match status" value="1"/>
</dbReference>
<dbReference type="SUPFAM" id="SSF52540">
    <property type="entry name" value="P-loop containing nucleoside triphosphate hydrolases"/>
    <property type="match status" value="1"/>
</dbReference>
<evidence type="ECO:0000259" key="11">
    <source>
        <dbReference type="Pfam" id="PF14840"/>
    </source>
</evidence>
<keyword evidence="5" id="KW-0235">DNA replication</keyword>
<dbReference type="GO" id="GO:0003677">
    <property type="term" value="F:DNA binding"/>
    <property type="evidence" value="ECO:0007669"/>
    <property type="project" value="InterPro"/>
</dbReference>
<accession>A0AA41ZEN5</accession>
<proteinExistence type="inferred from homology"/>
<evidence type="ECO:0000256" key="3">
    <source>
        <dbReference type="ARBA" id="ARBA00022679"/>
    </source>
</evidence>
<name>A0AA41ZEN5_9GAMM</name>
<evidence type="ECO:0000256" key="1">
    <source>
        <dbReference type="ARBA" id="ARBA00012417"/>
    </source>
</evidence>
<evidence type="ECO:0000256" key="7">
    <source>
        <dbReference type="ARBA" id="ARBA00034754"/>
    </source>
</evidence>
<dbReference type="EMBL" id="JAPIVE010000001">
    <property type="protein sequence ID" value="MCX2523869.1"/>
    <property type="molecule type" value="Genomic_DNA"/>
</dbReference>
<dbReference type="EC" id="2.7.7.7" evidence="1 9"/>
<dbReference type="InterPro" id="IPR032780">
    <property type="entry name" value="DNA_pol3_delt_C"/>
</dbReference>
<dbReference type="InterPro" id="IPR010372">
    <property type="entry name" value="DNA_pol3_delta_N"/>
</dbReference>
<evidence type="ECO:0000259" key="10">
    <source>
        <dbReference type="Pfam" id="PF06144"/>
    </source>
</evidence>
<sequence>MKVFPDKLAEQLGKSLAPIYLVAGDEPLIHMETCDRIRAAARNAGIEERDVMHVEPQFSWGQLLESANALSLFSSRKLIEVRLGNQSPGQEGGKVLAEYAQSASHDNVLLITAGRLDRKVQQSAWFKAVDKAGIFVPVWPVDHQRMGYWIRDRARRVELELLPEAAQLLADRIEGNLLAADQELTKLRLLYPAGSRLTAEAIAAGVEDSARFDVFTLTDACLLGERDRSVRIVQGLKAEGIEAPVVLWALGRELRTLLSLRQLLDQGQSLEHACKAQRPMIPEKRRPAYQKALGRLPHKRLNKLLLFAQRIDQSIKGAHPLPTWDALADLALTLAGGKGLLAEWAGAYTSQTSS</sequence>
<dbReference type="GO" id="GO:0003887">
    <property type="term" value="F:DNA-directed DNA polymerase activity"/>
    <property type="evidence" value="ECO:0007669"/>
    <property type="project" value="UniProtKB-UniRule"/>
</dbReference>
<reference evidence="12" key="1">
    <citation type="submission" date="2022-11" db="EMBL/GenBank/DDBJ databases">
        <title>Larsenimonas rhizosphaerae sp. nov., isolated from a tidal mudflat.</title>
        <authorList>
            <person name="Lee S.D."/>
            <person name="Kim I.S."/>
        </authorList>
    </citation>
    <scope>NUCLEOTIDE SEQUENCE</scope>
    <source>
        <strain evidence="12">GH2-1</strain>
    </source>
</reference>
<dbReference type="Gene3D" id="1.20.272.10">
    <property type="match status" value="1"/>
</dbReference>
<organism evidence="12 13">
    <name type="scientific">Larsenimonas rhizosphaerae</name>
    <dbReference type="NCBI Taxonomy" id="2944682"/>
    <lineage>
        <taxon>Bacteria</taxon>
        <taxon>Pseudomonadati</taxon>
        <taxon>Pseudomonadota</taxon>
        <taxon>Gammaproteobacteria</taxon>
        <taxon>Oceanospirillales</taxon>
        <taxon>Halomonadaceae</taxon>
        <taxon>Larsenimonas</taxon>
    </lineage>
</organism>
<evidence type="ECO:0000256" key="8">
    <source>
        <dbReference type="ARBA" id="ARBA00049244"/>
    </source>
</evidence>
<feature type="domain" description="DNA polymerase III delta N-terminal" evidence="10">
    <location>
        <begin position="20"/>
        <end position="135"/>
    </location>
</feature>
<dbReference type="AlphaFoldDB" id="A0AA41ZEN5"/>
<dbReference type="RefSeq" id="WP_265895867.1">
    <property type="nucleotide sequence ID" value="NZ_JAPIVE010000001.1"/>
</dbReference>
<evidence type="ECO:0000256" key="4">
    <source>
        <dbReference type="ARBA" id="ARBA00022695"/>
    </source>
</evidence>
<comment type="catalytic activity">
    <reaction evidence="8">
        <text>DNA(n) + a 2'-deoxyribonucleoside 5'-triphosphate = DNA(n+1) + diphosphate</text>
        <dbReference type="Rhea" id="RHEA:22508"/>
        <dbReference type="Rhea" id="RHEA-COMP:17339"/>
        <dbReference type="Rhea" id="RHEA-COMP:17340"/>
        <dbReference type="ChEBI" id="CHEBI:33019"/>
        <dbReference type="ChEBI" id="CHEBI:61560"/>
        <dbReference type="ChEBI" id="CHEBI:173112"/>
        <dbReference type="EC" id="2.7.7.7"/>
    </reaction>
</comment>